<gene>
    <name evidence="8" type="ORF">LIZ65_12575</name>
</gene>
<dbReference type="CDD" id="cd01335">
    <property type="entry name" value="Radical_SAM"/>
    <property type="match status" value="1"/>
</dbReference>
<dbReference type="InterPro" id="IPR013785">
    <property type="entry name" value="Aldolase_TIM"/>
</dbReference>
<name>A0ABS8DIA2_9FIRM</name>
<accession>A0ABS8DIA2</accession>
<keyword evidence="3" id="KW-0949">S-adenosyl-L-methionine</keyword>
<evidence type="ECO:0000256" key="1">
    <source>
        <dbReference type="ARBA" id="ARBA00001966"/>
    </source>
</evidence>
<comment type="cofactor">
    <cofactor evidence="1">
        <name>[4Fe-4S] cluster</name>
        <dbReference type="ChEBI" id="CHEBI:49883"/>
    </cofactor>
</comment>
<evidence type="ECO:0000256" key="6">
    <source>
        <dbReference type="ARBA" id="ARBA00023014"/>
    </source>
</evidence>
<dbReference type="PROSITE" id="PS51918">
    <property type="entry name" value="RADICAL_SAM"/>
    <property type="match status" value="1"/>
</dbReference>
<evidence type="ECO:0000256" key="5">
    <source>
        <dbReference type="ARBA" id="ARBA00023004"/>
    </source>
</evidence>
<keyword evidence="6" id="KW-0411">Iron-sulfur</keyword>
<sequence>MNIQGLQKLTLLDYPEKVACTIFTGGCNFRCPFCHNASLVVGERGKVIPIGRQDYHGFTEEEIFTFLQKRRGVLDGVCITGGEPLLQRDIEDFIVRVKELGYLVKLDTNGSFPSKLKDLAEKGLLDYVAMDIKNSRERYGQTIGIEGYDTAPVEESVSFLMKGTVPYEFRTTVTREFHNEESMRALGEWIAGAGKYYLQQFVDSGDLIQPGLHACEEETVKEWVNVLKAKIPFTALRGID</sequence>
<keyword evidence="2" id="KW-0004">4Fe-4S</keyword>
<dbReference type="InterPro" id="IPR007197">
    <property type="entry name" value="rSAM"/>
</dbReference>
<evidence type="ECO:0000259" key="7">
    <source>
        <dbReference type="PROSITE" id="PS51918"/>
    </source>
</evidence>
<dbReference type="InterPro" id="IPR058240">
    <property type="entry name" value="rSAM_sf"/>
</dbReference>
<organism evidence="8 9">
    <name type="scientific">Bariatricus massiliensis</name>
    <dbReference type="NCBI Taxonomy" id="1745713"/>
    <lineage>
        <taxon>Bacteria</taxon>
        <taxon>Bacillati</taxon>
        <taxon>Bacillota</taxon>
        <taxon>Clostridia</taxon>
        <taxon>Lachnospirales</taxon>
        <taxon>Lachnospiraceae</taxon>
        <taxon>Bariatricus</taxon>
    </lineage>
</organism>
<dbReference type="Gene3D" id="3.20.20.70">
    <property type="entry name" value="Aldolase class I"/>
    <property type="match status" value="1"/>
</dbReference>
<dbReference type="SUPFAM" id="SSF102114">
    <property type="entry name" value="Radical SAM enzymes"/>
    <property type="match status" value="1"/>
</dbReference>
<dbReference type="SFLD" id="SFLDG01094">
    <property type="entry name" value="Uncharacterised_Radical_SAM_Su"/>
    <property type="match status" value="1"/>
</dbReference>
<dbReference type="PANTHER" id="PTHR30352">
    <property type="entry name" value="PYRUVATE FORMATE-LYASE-ACTIVATING ENZYME"/>
    <property type="match status" value="1"/>
</dbReference>
<reference evidence="8 9" key="1">
    <citation type="submission" date="2021-10" db="EMBL/GenBank/DDBJ databases">
        <title>Collection of gut derived symbiotic bacterial strains cultured from healthy donors.</title>
        <authorList>
            <person name="Lin H."/>
            <person name="Littmann E."/>
            <person name="Kohout C."/>
            <person name="Pamer E.G."/>
        </authorList>
    </citation>
    <scope>NUCLEOTIDE SEQUENCE [LARGE SCALE GENOMIC DNA]</scope>
    <source>
        <strain evidence="8 9">DFI.1.165</strain>
    </source>
</reference>
<dbReference type="NCBIfam" id="TIGR02495">
    <property type="entry name" value="NrdG2"/>
    <property type="match status" value="1"/>
</dbReference>
<dbReference type="Proteomes" id="UP001299546">
    <property type="component" value="Unassembled WGS sequence"/>
</dbReference>
<comment type="caution">
    <text evidence="8">The sequence shown here is derived from an EMBL/GenBank/DDBJ whole genome shotgun (WGS) entry which is preliminary data.</text>
</comment>
<keyword evidence="9" id="KW-1185">Reference proteome</keyword>
<evidence type="ECO:0000313" key="8">
    <source>
        <dbReference type="EMBL" id="MCB7388122.1"/>
    </source>
</evidence>
<dbReference type="PANTHER" id="PTHR30352:SF13">
    <property type="entry name" value="GLYCYL-RADICAL ENZYME ACTIVATING ENZYME YJJW-RELATED"/>
    <property type="match status" value="1"/>
</dbReference>
<evidence type="ECO:0000256" key="3">
    <source>
        <dbReference type="ARBA" id="ARBA00022691"/>
    </source>
</evidence>
<dbReference type="InterPro" id="IPR012840">
    <property type="entry name" value="NrdG2"/>
</dbReference>
<dbReference type="RefSeq" id="WP_066730862.1">
    <property type="nucleotide sequence ID" value="NZ_JAJCIQ010000004.1"/>
</dbReference>
<dbReference type="Pfam" id="PF04055">
    <property type="entry name" value="Radical_SAM"/>
    <property type="match status" value="1"/>
</dbReference>
<keyword evidence="5" id="KW-0408">Iron</keyword>
<protein>
    <submittedName>
        <fullName evidence="8">Anaerobic ribonucleoside-triphosphate reductase activating protein</fullName>
    </submittedName>
</protein>
<feature type="domain" description="Radical SAM core" evidence="7">
    <location>
        <begin position="13"/>
        <end position="240"/>
    </location>
</feature>
<evidence type="ECO:0000256" key="4">
    <source>
        <dbReference type="ARBA" id="ARBA00022723"/>
    </source>
</evidence>
<proteinExistence type="predicted"/>
<dbReference type="SFLD" id="SFLDS00029">
    <property type="entry name" value="Radical_SAM"/>
    <property type="match status" value="1"/>
</dbReference>
<evidence type="ECO:0000313" key="9">
    <source>
        <dbReference type="Proteomes" id="UP001299546"/>
    </source>
</evidence>
<evidence type="ECO:0000256" key="2">
    <source>
        <dbReference type="ARBA" id="ARBA00022485"/>
    </source>
</evidence>
<dbReference type="InterPro" id="IPR034457">
    <property type="entry name" value="Organic_radical-activating"/>
</dbReference>
<keyword evidence="4" id="KW-0479">Metal-binding</keyword>
<dbReference type="EMBL" id="JAJCIS010000008">
    <property type="protein sequence ID" value="MCB7388122.1"/>
    <property type="molecule type" value="Genomic_DNA"/>
</dbReference>